<organism evidence="12 13">
    <name type="scientific">Candidatus Kaiserbacteria bacterium RIFCSPHIGHO2_01_FULL_54_36</name>
    <dbReference type="NCBI Taxonomy" id="1798482"/>
    <lineage>
        <taxon>Bacteria</taxon>
        <taxon>Candidatus Kaiseribacteriota</taxon>
    </lineage>
</organism>
<dbReference type="SMART" id="SM00845">
    <property type="entry name" value="GatB_Yqey"/>
    <property type="match status" value="1"/>
</dbReference>
<comment type="subunit">
    <text evidence="2 10">Heterotrimer of A, B and C subunits.</text>
</comment>
<comment type="similarity">
    <text evidence="1 10">Belongs to the GatB/GatE family. GatB subfamily.</text>
</comment>
<evidence type="ECO:0000256" key="10">
    <source>
        <dbReference type="HAMAP-Rule" id="MF_00121"/>
    </source>
</evidence>
<evidence type="ECO:0000256" key="1">
    <source>
        <dbReference type="ARBA" id="ARBA00005306"/>
    </source>
</evidence>
<dbReference type="InterPro" id="IPR023168">
    <property type="entry name" value="GatB_Yqey_C_2"/>
</dbReference>
<dbReference type="PANTHER" id="PTHR11659">
    <property type="entry name" value="GLUTAMYL-TRNA GLN AMIDOTRANSFERASE SUBUNIT B MITOCHONDRIAL AND PROKARYOTIC PET112-RELATED"/>
    <property type="match status" value="1"/>
</dbReference>
<comment type="caution">
    <text evidence="12">The sequence shown here is derived from an EMBL/GenBank/DDBJ whole genome shotgun (WGS) entry which is preliminary data.</text>
</comment>
<dbReference type="GO" id="GO:0005524">
    <property type="term" value="F:ATP binding"/>
    <property type="evidence" value="ECO:0007669"/>
    <property type="project" value="UniProtKB-KW"/>
</dbReference>
<comment type="catalytic activity">
    <reaction evidence="8 10">
        <text>L-aspartyl-tRNA(Asn) + L-glutamine + ATP + H2O = L-asparaginyl-tRNA(Asn) + L-glutamate + ADP + phosphate + 2 H(+)</text>
        <dbReference type="Rhea" id="RHEA:14513"/>
        <dbReference type="Rhea" id="RHEA-COMP:9674"/>
        <dbReference type="Rhea" id="RHEA-COMP:9677"/>
        <dbReference type="ChEBI" id="CHEBI:15377"/>
        <dbReference type="ChEBI" id="CHEBI:15378"/>
        <dbReference type="ChEBI" id="CHEBI:29985"/>
        <dbReference type="ChEBI" id="CHEBI:30616"/>
        <dbReference type="ChEBI" id="CHEBI:43474"/>
        <dbReference type="ChEBI" id="CHEBI:58359"/>
        <dbReference type="ChEBI" id="CHEBI:78515"/>
        <dbReference type="ChEBI" id="CHEBI:78516"/>
        <dbReference type="ChEBI" id="CHEBI:456216"/>
    </reaction>
</comment>
<proteinExistence type="inferred from homology"/>
<evidence type="ECO:0000256" key="8">
    <source>
        <dbReference type="ARBA" id="ARBA00047380"/>
    </source>
</evidence>
<dbReference type="NCBIfam" id="NF004012">
    <property type="entry name" value="PRK05477.1-2"/>
    <property type="match status" value="1"/>
</dbReference>
<name>A0A1F6CMN4_9BACT</name>
<dbReference type="GO" id="GO:0006412">
    <property type="term" value="P:translation"/>
    <property type="evidence" value="ECO:0007669"/>
    <property type="project" value="UniProtKB-UniRule"/>
</dbReference>
<dbReference type="InterPro" id="IPR017958">
    <property type="entry name" value="Gln-tRNA_amidoTrfase_suB_CS"/>
</dbReference>
<sequence length="500" mass="55409">MEYVPTIGLEIHAELKTKTKMFCSSKNDPDETRPNVNVCPVCMAHPGVLPVINREAVRHVLRVGVALGARLADYTEFDRKNYFYPDLPKGYQLSQYEYPLVSGGELQGVAITRVHLEEDTASSIHPEGKHGASYGAGEEGTTVIDFNRAGIPLMELVTEPVITSSKQAGDFARELQLLLRHLGVSEANMEKGEMRVEANVSVSKTQSTDGTEHKLGTKVEIKNLNSFRAMERAVEYEINRQTKILERGEKVVQETLGWDEAKQATFPQRTKEGSADYRYFPDPDLPSLKLSEIAEFSEEAFRKAEGELPEARRARYLTLGIKPDDAELYIHEPVLARFFEGVEAEIGGDSERLLIASNYIANDLVKIIRDIEKRDTGYQSEIPISALYFKRIIDMVADRSLSSRAAKDVLLEAIKTAKDPQDIINELGLAQKSAATDIEAIVATVMNANQSVVADYKSGKAAALEYLVGQCMKQLRGAADPVVLREILKRSMGQGGKDAK</sequence>
<gene>
    <name evidence="10" type="primary">gatB</name>
    <name evidence="12" type="ORF">A2763_01740</name>
</gene>
<evidence type="ECO:0000256" key="6">
    <source>
        <dbReference type="ARBA" id="ARBA00022917"/>
    </source>
</evidence>
<evidence type="ECO:0000259" key="11">
    <source>
        <dbReference type="SMART" id="SM00845"/>
    </source>
</evidence>
<dbReference type="GO" id="GO:0070681">
    <property type="term" value="P:glutaminyl-tRNAGln biosynthesis via transamidation"/>
    <property type="evidence" value="ECO:0007669"/>
    <property type="project" value="TreeGrafter"/>
</dbReference>
<dbReference type="InterPro" id="IPR006075">
    <property type="entry name" value="Asn/Gln-tRNA_Trfase_suB/E_cat"/>
</dbReference>
<evidence type="ECO:0000256" key="9">
    <source>
        <dbReference type="ARBA" id="ARBA00047913"/>
    </source>
</evidence>
<dbReference type="InterPro" id="IPR014746">
    <property type="entry name" value="Gln_synth/guanido_kin_cat_dom"/>
</dbReference>
<evidence type="ECO:0000313" key="12">
    <source>
        <dbReference type="EMBL" id="OGG50476.1"/>
    </source>
</evidence>
<dbReference type="Pfam" id="PF02934">
    <property type="entry name" value="GatB_N"/>
    <property type="match status" value="1"/>
</dbReference>
<dbReference type="InterPro" id="IPR003789">
    <property type="entry name" value="Asn/Gln_tRNA_amidoTrase-B-like"/>
</dbReference>
<dbReference type="Pfam" id="PF02637">
    <property type="entry name" value="GatB_Yqey"/>
    <property type="match status" value="1"/>
</dbReference>
<dbReference type="NCBIfam" id="TIGR00133">
    <property type="entry name" value="gatB"/>
    <property type="match status" value="1"/>
</dbReference>
<keyword evidence="5 10" id="KW-0067">ATP-binding</keyword>
<accession>A0A1F6CMN4</accession>
<dbReference type="NCBIfam" id="NF004014">
    <property type="entry name" value="PRK05477.1-4"/>
    <property type="match status" value="1"/>
</dbReference>
<keyword evidence="6 10" id="KW-0648">Protein biosynthesis</keyword>
<feature type="domain" description="Asn/Gln amidotransferase" evidence="11">
    <location>
        <begin position="337"/>
        <end position="492"/>
    </location>
</feature>
<reference evidence="12 13" key="1">
    <citation type="journal article" date="2016" name="Nat. Commun.">
        <title>Thousands of microbial genomes shed light on interconnected biogeochemical processes in an aquifer system.</title>
        <authorList>
            <person name="Anantharaman K."/>
            <person name="Brown C.T."/>
            <person name="Hug L.A."/>
            <person name="Sharon I."/>
            <person name="Castelle C.J."/>
            <person name="Probst A.J."/>
            <person name="Thomas B.C."/>
            <person name="Singh A."/>
            <person name="Wilkins M.J."/>
            <person name="Karaoz U."/>
            <person name="Brodie E.L."/>
            <person name="Williams K.H."/>
            <person name="Hubbard S.S."/>
            <person name="Banfield J.F."/>
        </authorList>
    </citation>
    <scope>NUCLEOTIDE SEQUENCE [LARGE SCALE GENOMIC DNA]</scope>
</reference>
<dbReference type="SUPFAM" id="SSF55931">
    <property type="entry name" value="Glutamine synthetase/guanido kinase"/>
    <property type="match status" value="1"/>
</dbReference>
<dbReference type="EMBL" id="MFKV01000014">
    <property type="protein sequence ID" value="OGG50476.1"/>
    <property type="molecule type" value="Genomic_DNA"/>
</dbReference>
<evidence type="ECO:0000313" key="13">
    <source>
        <dbReference type="Proteomes" id="UP000178370"/>
    </source>
</evidence>
<evidence type="ECO:0000256" key="4">
    <source>
        <dbReference type="ARBA" id="ARBA00022741"/>
    </source>
</evidence>
<dbReference type="SUPFAM" id="SSF89095">
    <property type="entry name" value="GatB/YqeY motif"/>
    <property type="match status" value="1"/>
</dbReference>
<evidence type="ECO:0000256" key="3">
    <source>
        <dbReference type="ARBA" id="ARBA00022598"/>
    </source>
</evidence>
<dbReference type="InterPro" id="IPR018027">
    <property type="entry name" value="Asn/Gln_amidotransferase"/>
</dbReference>
<dbReference type="HAMAP" id="MF_00121">
    <property type="entry name" value="GatB"/>
    <property type="match status" value="1"/>
</dbReference>
<comment type="function">
    <text evidence="7 10">Allows the formation of correctly charged Asn-tRNA(Asn) or Gln-tRNA(Gln) through the transamidation of misacylated Asp-tRNA(Asn) or Glu-tRNA(Gln) in organisms which lack either or both of asparaginyl-tRNA or glutaminyl-tRNA synthetases. The reaction takes place in the presence of glutamine and ATP through an activated phospho-Asp-tRNA(Asn) or phospho-Glu-tRNA(Gln).</text>
</comment>
<dbReference type="GO" id="GO:0050566">
    <property type="term" value="F:asparaginyl-tRNA synthase (glutamine-hydrolyzing) activity"/>
    <property type="evidence" value="ECO:0007669"/>
    <property type="project" value="RHEA"/>
</dbReference>
<protein>
    <recommendedName>
        <fullName evidence="10">Aspartyl/glutamyl-tRNA(Asn/Gln) amidotransferase subunit B</fullName>
        <shortName evidence="10">Asp/Glu-ADT subunit B</shortName>
        <ecNumber evidence="10">6.3.5.-</ecNumber>
    </recommendedName>
</protein>
<evidence type="ECO:0000256" key="7">
    <source>
        <dbReference type="ARBA" id="ARBA00024799"/>
    </source>
</evidence>
<dbReference type="GO" id="GO:0050567">
    <property type="term" value="F:glutaminyl-tRNA synthase (glutamine-hydrolyzing) activity"/>
    <property type="evidence" value="ECO:0007669"/>
    <property type="project" value="UniProtKB-UniRule"/>
</dbReference>
<dbReference type="STRING" id="1798482.A2763_01740"/>
<dbReference type="Gene3D" id="1.10.10.410">
    <property type="match status" value="1"/>
</dbReference>
<keyword evidence="4 10" id="KW-0547">Nucleotide-binding</keyword>
<evidence type="ECO:0000256" key="5">
    <source>
        <dbReference type="ARBA" id="ARBA00022840"/>
    </source>
</evidence>
<dbReference type="InterPro" id="IPR004413">
    <property type="entry name" value="GatB"/>
</dbReference>
<dbReference type="EC" id="6.3.5.-" evidence="10"/>
<evidence type="ECO:0000256" key="2">
    <source>
        <dbReference type="ARBA" id="ARBA00011123"/>
    </source>
</evidence>
<dbReference type="AlphaFoldDB" id="A0A1F6CMN4"/>
<keyword evidence="3 10" id="KW-0436">Ligase</keyword>
<comment type="catalytic activity">
    <reaction evidence="9 10">
        <text>L-glutamyl-tRNA(Gln) + L-glutamine + ATP + H2O = L-glutaminyl-tRNA(Gln) + L-glutamate + ADP + phosphate + H(+)</text>
        <dbReference type="Rhea" id="RHEA:17521"/>
        <dbReference type="Rhea" id="RHEA-COMP:9681"/>
        <dbReference type="Rhea" id="RHEA-COMP:9684"/>
        <dbReference type="ChEBI" id="CHEBI:15377"/>
        <dbReference type="ChEBI" id="CHEBI:15378"/>
        <dbReference type="ChEBI" id="CHEBI:29985"/>
        <dbReference type="ChEBI" id="CHEBI:30616"/>
        <dbReference type="ChEBI" id="CHEBI:43474"/>
        <dbReference type="ChEBI" id="CHEBI:58359"/>
        <dbReference type="ChEBI" id="CHEBI:78520"/>
        <dbReference type="ChEBI" id="CHEBI:78521"/>
        <dbReference type="ChEBI" id="CHEBI:456216"/>
    </reaction>
</comment>
<dbReference type="Proteomes" id="UP000178370">
    <property type="component" value="Unassembled WGS sequence"/>
</dbReference>
<dbReference type="FunFam" id="1.10.10.410:FF:000001">
    <property type="entry name" value="Aspartyl/glutamyl-tRNA(Asn/Gln) amidotransferase subunit B"/>
    <property type="match status" value="1"/>
</dbReference>
<dbReference type="PROSITE" id="PS01234">
    <property type="entry name" value="GATB"/>
    <property type="match status" value="1"/>
</dbReference>
<dbReference type="InterPro" id="IPR017959">
    <property type="entry name" value="Asn/Gln-tRNA_amidoTrfase_suB/E"/>
</dbReference>
<dbReference type="PANTHER" id="PTHR11659:SF0">
    <property type="entry name" value="GLUTAMYL-TRNA(GLN) AMIDOTRANSFERASE SUBUNIT B, MITOCHONDRIAL"/>
    <property type="match status" value="1"/>
</dbReference>